<keyword evidence="10" id="KW-1185">Reference proteome</keyword>
<evidence type="ECO:0000313" key="10">
    <source>
        <dbReference type="Proteomes" id="UP000053259"/>
    </source>
</evidence>
<dbReference type="GO" id="GO:0004577">
    <property type="term" value="F:N-acetylglucosaminyldiphosphodolichol N-acetylglucosaminyltransferase activity"/>
    <property type="evidence" value="ECO:0007669"/>
    <property type="project" value="UniProtKB-EC"/>
</dbReference>
<keyword evidence="7" id="KW-0808">Transferase</keyword>
<evidence type="ECO:0000256" key="7">
    <source>
        <dbReference type="RuleBase" id="RU362128"/>
    </source>
</evidence>
<sequence>MLERYCFVTVGATAAFDALVRAVLDASFLQALAKQGYTNILVQFGKDGRQLFTDLAVAIGRNGIYGLKVQGFDLTRKLREAMRLTRAEQGRREGIVICHAGTGSVLDAIRIGVPVIVVPNPTLLDNHQVEFAEQMANMEYAVHGKIDTLLESLEKAEELRKKIASRPPVNSGERRQSAGLGAVLDEEMGIEVAGHIE</sequence>
<dbReference type="PANTHER" id="PTHR47043:SF1">
    <property type="entry name" value="UDP-N-ACETYLGLUCOSAMINE TRANSFERASE SUBUNIT ALG13"/>
    <property type="match status" value="1"/>
</dbReference>
<dbReference type="VEuPathDB" id="FungiDB:PV09_09623"/>
<evidence type="ECO:0000256" key="3">
    <source>
        <dbReference type="ARBA" id="ARBA00017468"/>
    </source>
</evidence>
<accession>A0A0D1ZX33</accession>
<organism evidence="9 10">
    <name type="scientific">Verruconis gallopava</name>
    <dbReference type="NCBI Taxonomy" id="253628"/>
    <lineage>
        <taxon>Eukaryota</taxon>
        <taxon>Fungi</taxon>
        <taxon>Dikarya</taxon>
        <taxon>Ascomycota</taxon>
        <taxon>Pezizomycotina</taxon>
        <taxon>Dothideomycetes</taxon>
        <taxon>Pleosporomycetidae</taxon>
        <taxon>Venturiales</taxon>
        <taxon>Sympoventuriaceae</taxon>
        <taxon>Verruconis</taxon>
    </lineage>
</organism>
<name>A0A0D1ZX33_9PEZI</name>
<gene>
    <name evidence="7" type="primary">ALG13</name>
    <name evidence="9" type="ORF">PV09_09623</name>
</gene>
<dbReference type="STRING" id="253628.A0A0D1ZX33"/>
<feature type="domain" description="Glycosyl transferase family 28 C-terminal" evidence="8">
    <location>
        <begin position="6"/>
        <end position="167"/>
    </location>
</feature>
<evidence type="ECO:0000256" key="2">
    <source>
        <dbReference type="ARBA" id="ARBA00012614"/>
    </source>
</evidence>
<comment type="subunit">
    <text evidence="1 7">Heterodimer with ALG14 to form a functional enzyme.</text>
</comment>
<dbReference type="InParanoid" id="A0A0D1ZX33"/>
<evidence type="ECO:0000313" key="9">
    <source>
        <dbReference type="EMBL" id="KIV98589.1"/>
    </source>
</evidence>
<evidence type="ECO:0000256" key="4">
    <source>
        <dbReference type="ARBA" id="ARBA00024804"/>
    </source>
</evidence>
<dbReference type="AlphaFoldDB" id="A0A0D1ZX33"/>
<dbReference type="SUPFAM" id="SSF53756">
    <property type="entry name" value="UDP-Glycosyltransferase/glycogen phosphorylase"/>
    <property type="match status" value="1"/>
</dbReference>
<dbReference type="Proteomes" id="UP000053259">
    <property type="component" value="Unassembled WGS sequence"/>
</dbReference>
<keyword evidence="7" id="KW-0256">Endoplasmic reticulum</keyword>
<keyword evidence="7" id="KW-0328">Glycosyltransferase</keyword>
<dbReference type="FunCoup" id="A0A0D1ZX33">
    <property type="interactions" value="318"/>
</dbReference>
<evidence type="ECO:0000256" key="1">
    <source>
        <dbReference type="ARBA" id="ARBA00011198"/>
    </source>
</evidence>
<evidence type="ECO:0000259" key="8">
    <source>
        <dbReference type="Pfam" id="PF04101"/>
    </source>
</evidence>
<dbReference type="GeneID" id="27317596"/>
<dbReference type="InterPro" id="IPR052474">
    <property type="entry name" value="UDP-GlcNAc_transferase"/>
</dbReference>
<dbReference type="Pfam" id="PF04101">
    <property type="entry name" value="Glyco_tran_28_C"/>
    <property type="match status" value="1"/>
</dbReference>
<evidence type="ECO:0000256" key="5">
    <source>
        <dbReference type="ARBA" id="ARBA00032061"/>
    </source>
</evidence>
<comment type="catalytic activity">
    <reaction evidence="6">
        <text>an N-acetyl-alpha-D-glucosaminyl-diphospho-di-trans,poly-cis-dolichol + UDP-N-acetyl-alpha-D-glucosamine = an N,N'-diacetylchitobiosyl-diphospho-di-trans,poly-cis-dolichol + UDP + H(+)</text>
        <dbReference type="Rhea" id="RHEA:23380"/>
        <dbReference type="Rhea" id="RHEA-COMP:19507"/>
        <dbReference type="Rhea" id="RHEA-COMP:19510"/>
        <dbReference type="ChEBI" id="CHEBI:15378"/>
        <dbReference type="ChEBI" id="CHEBI:57269"/>
        <dbReference type="ChEBI" id="CHEBI:57705"/>
        <dbReference type="ChEBI" id="CHEBI:58223"/>
        <dbReference type="ChEBI" id="CHEBI:58427"/>
        <dbReference type="EC" id="2.4.1.141"/>
    </reaction>
</comment>
<evidence type="ECO:0000256" key="6">
    <source>
        <dbReference type="ARBA" id="ARBA00048184"/>
    </source>
</evidence>
<dbReference type="GO" id="GO:0006488">
    <property type="term" value="P:dolichol-linked oligosaccharide biosynthetic process"/>
    <property type="evidence" value="ECO:0007669"/>
    <property type="project" value="TreeGrafter"/>
</dbReference>
<dbReference type="HOGENOM" id="CLU_085408_2_1_1"/>
<dbReference type="EMBL" id="KN847624">
    <property type="protein sequence ID" value="KIV98589.1"/>
    <property type="molecule type" value="Genomic_DNA"/>
</dbReference>
<dbReference type="RefSeq" id="XP_016208459.1">
    <property type="nucleotide sequence ID" value="XM_016363717.1"/>
</dbReference>
<comment type="similarity">
    <text evidence="7">Belongs to the glycosyltransferase 28 family.</text>
</comment>
<comment type="subcellular location">
    <subcellularLocation>
        <location evidence="7">Endoplasmic reticulum</location>
    </subcellularLocation>
</comment>
<dbReference type="PANTHER" id="PTHR47043">
    <property type="entry name" value="UDP-N-ACETYLGLUCOSAMINE TRANSFERASE SUBUNIT ALG13"/>
    <property type="match status" value="1"/>
</dbReference>
<comment type="function">
    <text evidence="4 7">Involved in protein N-glycosylation. Essential for the second step of the dolichol-linked oligosaccharide pathway.</text>
</comment>
<protein>
    <recommendedName>
        <fullName evidence="3 7">UDP-N-acetylglucosamine transferase subunit ALG13</fullName>
        <ecNumber evidence="2 7">2.4.1.141</ecNumber>
    </recommendedName>
    <alternativeName>
        <fullName evidence="5 7">Asparagine-linked glycosylation protein 13</fullName>
    </alternativeName>
</protein>
<reference evidence="9 10" key="1">
    <citation type="submission" date="2015-01" db="EMBL/GenBank/DDBJ databases">
        <title>The Genome Sequence of Ochroconis gallopava CBS43764.</title>
        <authorList>
            <consortium name="The Broad Institute Genomics Platform"/>
            <person name="Cuomo C."/>
            <person name="de Hoog S."/>
            <person name="Gorbushina A."/>
            <person name="Stielow B."/>
            <person name="Teixiera M."/>
            <person name="Abouelleil A."/>
            <person name="Chapman S.B."/>
            <person name="Priest M."/>
            <person name="Young S.K."/>
            <person name="Wortman J."/>
            <person name="Nusbaum C."/>
            <person name="Birren B."/>
        </authorList>
    </citation>
    <scope>NUCLEOTIDE SEQUENCE [LARGE SCALE GENOMIC DNA]</scope>
    <source>
        <strain evidence="9 10">CBS 43764</strain>
    </source>
</reference>
<dbReference type="OrthoDB" id="20273at2759"/>
<dbReference type="GO" id="GO:0043541">
    <property type="term" value="C:UDP-N-acetylglucosamine transferase complex"/>
    <property type="evidence" value="ECO:0007669"/>
    <property type="project" value="TreeGrafter"/>
</dbReference>
<proteinExistence type="inferred from homology"/>
<dbReference type="EC" id="2.4.1.141" evidence="2 7"/>
<dbReference type="Gene3D" id="3.40.50.2000">
    <property type="entry name" value="Glycogen Phosphorylase B"/>
    <property type="match status" value="1"/>
</dbReference>
<dbReference type="InterPro" id="IPR007235">
    <property type="entry name" value="Glyco_trans_28_C"/>
</dbReference>